<protein>
    <recommendedName>
        <fullName evidence="8">Reverse transcriptase RNase H-like domain-containing protein</fullName>
    </recommendedName>
</protein>
<dbReference type="PANTHER" id="PTHR35046:SF9">
    <property type="entry name" value="RNA-DIRECTED DNA POLYMERASE"/>
    <property type="match status" value="1"/>
</dbReference>
<evidence type="ECO:0000256" key="6">
    <source>
        <dbReference type="ARBA" id="ARBA00022918"/>
    </source>
</evidence>
<keyword evidence="5" id="KW-0378">Hydrolase</keyword>
<proteinExistence type="predicted"/>
<keyword evidence="2" id="KW-0548">Nucleotidyltransferase</keyword>
<dbReference type="PANTHER" id="PTHR35046">
    <property type="entry name" value="ZINC KNUCKLE (CCHC-TYPE) FAMILY PROTEIN"/>
    <property type="match status" value="1"/>
</dbReference>
<reference evidence="9" key="1">
    <citation type="submission" date="2018-05" db="EMBL/GenBank/DDBJ databases">
        <title>Draft genome of Mucuna pruriens seed.</title>
        <authorList>
            <person name="Nnadi N.E."/>
            <person name="Vos R."/>
            <person name="Hasami M.H."/>
            <person name="Devisetty U.K."/>
            <person name="Aguiy J.C."/>
        </authorList>
    </citation>
    <scope>NUCLEOTIDE SEQUENCE [LARGE SCALE GENOMIC DNA]</scope>
    <source>
        <strain evidence="9">JCA_2017</strain>
    </source>
</reference>
<keyword evidence="1" id="KW-0808">Transferase</keyword>
<accession>A0A371HWL9</accession>
<evidence type="ECO:0000313" key="9">
    <source>
        <dbReference type="EMBL" id="RDY07187.1"/>
    </source>
</evidence>
<keyword evidence="10" id="KW-1185">Reference proteome</keyword>
<dbReference type="SUPFAM" id="SSF56672">
    <property type="entry name" value="DNA/RNA polymerases"/>
    <property type="match status" value="1"/>
</dbReference>
<dbReference type="AlphaFoldDB" id="A0A371HWL9"/>
<evidence type="ECO:0000256" key="5">
    <source>
        <dbReference type="ARBA" id="ARBA00022801"/>
    </source>
</evidence>
<keyword evidence="6" id="KW-0695">RNA-directed DNA polymerase</keyword>
<evidence type="ECO:0000259" key="8">
    <source>
        <dbReference type="Pfam" id="PF17917"/>
    </source>
</evidence>
<feature type="domain" description="Reverse transcriptase RNase H-like" evidence="8">
    <location>
        <begin position="198"/>
        <end position="247"/>
    </location>
</feature>
<keyword evidence="4" id="KW-0255">Endonuclease</keyword>
<comment type="caution">
    <text evidence="9">The sequence shown here is derived from an EMBL/GenBank/DDBJ whole genome shotgun (WGS) entry which is preliminary data.</text>
</comment>
<dbReference type="InterPro" id="IPR041373">
    <property type="entry name" value="RT_RNaseH"/>
</dbReference>
<dbReference type="Pfam" id="PF17917">
    <property type="entry name" value="RT_RNaseH"/>
    <property type="match status" value="1"/>
</dbReference>
<name>A0A371HWL9_MUCPR</name>
<evidence type="ECO:0000256" key="4">
    <source>
        <dbReference type="ARBA" id="ARBA00022759"/>
    </source>
</evidence>
<feature type="non-terminal residue" evidence="9">
    <location>
        <position position="1"/>
    </location>
</feature>
<dbReference type="EMBL" id="QJKJ01001527">
    <property type="protein sequence ID" value="RDY07187.1"/>
    <property type="molecule type" value="Genomic_DNA"/>
</dbReference>
<dbReference type="GO" id="GO:0004519">
    <property type="term" value="F:endonuclease activity"/>
    <property type="evidence" value="ECO:0007669"/>
    <property type="project" value="UniProtKB-KW"/>
</dbReference>
<dbReference type="GO" id="GO:0003964">
    <property type="term" value="F:RNA-directed DNA polymerase activity"/>
    <property type="evidence" value="ECO:0007669"/>
    <property type="project" value="UniProtKB-KW"/>
</dbReference>
<gene>
    <name evidence="9" type="ORF">CR513_08728</name>
</gene>
<evidence type="ECO:0000256" key="3">
    <source>
        <dbReference type="ARBA" id="ARBA00022722"/>
    </source>
</evidence>
<keyword evidence="3" id="KW-0540">Nuclease</keyword>
<organism evidence="9 10">
    <name type="scientific">Mucuna pruriens</name>
    <name type="common">Velvet bean</name>
    <name type="synonym">Dolichos pruriens</name>
    <dbReference type="NCBI Taxonomy" id="157652"/>
    <lineage>
        <taxon>Eukaryota</taxon>
        <taxon>Viridiplantae</taxon>
        <taxon>Streptophyta</taxon>
        <taxon>Embryophyta</taxon>
        <taxon>Tracheophyta</taxon>
        <taxon>Spermatophyta</taxon>
        <taxon>Magnoliopsida</taxon>
        <taxon>eudicotyledons</taxon>
        <taxon>Gunneridae</taxon>
        <taxon>Pentapetalae</taxon>
        <taxon>rosids</taxon>
        <taxon>fabids</taxon>
        <taxon>Fabales</taxon>
        <taxon>Fabaceae</taxon>
        <taxon>Papilionoideae</taxon>
        <taxon>50 kb inversion clade</taxon>
        <taxon>NPAAA clade</taxon>
        <taxon>indigoferoid/millettioid clade</taxon>
        <taxon>Phaseoleae</taxon>
        <taxon>Mucuna</taxon>
    </lineage>
</organism>
<evidence type="ECO:0000313" key="10">
    <source>
        <dbReference type="Proteomes" id="UP000257109"/>
    </source>
</evidence>
<sequence length="260" mass="29517">MIAEALPKAHGPEEVLMAENSNTPTSRGLGKSHKGTKAMSYPISRPTSIKLMSGRLSLRGCVSASIKTTISRGRQWEYGEKVKKGLGLSVQGFQILGLRFSGVSSQKEDKILRGLQFLAKWKLGPLTQSFLGKPPNRKLLKHSSLELLWFQCLGLKVSGFRAYGLVMQAYKRKTRYLRVRGLMVKSLGFEGVCGFGDALVWALQVWHHYLLSNEFIVDSNHKSFKYLKGQHKLNKRNAKWVEFLEQFPYVIDSRYRHTIK</sequence>
<dbReference type="GO" id="GO:0016787">
    <property type="term" value="F:hydrolase activity"/>
    <property type="evidence" value="ECO:0007669"/>
    <property type="project" value="UniProtKB-KW"/>
</dbReference>
<evidence type="ECO:0000256" key="1">
    <source>
        <dbReference type="ARBA" id="ARBA00022679"/>
    </source>
</evidence>
<dbReference type="InterPro" id="IPR043502">
    <property type="entry name" value="DNA/RNA_pol_sf"/>
</dbReference>
<feature type="region of interest" description="Disordered" evidence="7">
    <location>
        <begin position="1"/>
        <end position="39"/>
    </location>
</feature>
<dbReference type="Proteomes" id="UP000257109">
    <property type="component" value="Unassembled WGS sequence"/>
</dbReference>
<evidence type="ECO:0000256" key="2">
    <source>
        <dbReference type="ARBA" id="ARBA00022695"/>
    </source>
</evidence>
<evidence type="ECO:0000256" key="7">
    <source>
        <dbReference type="SAM" id="MobiDB-lite"/>
    </source>
</evidence>
<dbReference type="OrthoDB" id="1433828at2759"/>